<evidence type="ECO:0000259" key="4">
    <source>
        <dbReference type="Pfam" id="PF25954"/>
    </source>
</evidence>
<dbReference type="Gene3D" id="1.10.287.470">
    <property type="entry name" value="Helix hairpin bin"/>
    <property type="match status" value="3"/>
</dbReference>
<evidence type="ECO:0000256" key="3">
    <source>
        <dbReference type="SAM" id="MobiDB-lite"/>
    </source>
</evidence>
<feature type="coiled-coil region" evidence="2">
    <location>
        <begin position="228"/>
        <end position="255"/>
    </location>
</feature>
<feature type="domain" description="CusB-like beta-barrel" evidence="4">
    <location>
        <begin position="298"/>
        <end position="365"/>
    </location>
</feature>
<dbReference type="Gene3D" id="2.40.420.20">
    <property type="match status" value="1"/>
</dbReference>
<comment type="similarity">
    <text evidence="1">Belongs to the membrane fusion protein (MFP) (TC 8.A.1) family.</text>
</comment>
<dbReference type="EMBL" id="FWFK01000002">
    <property type="protein sequence ID" value="SLN28454.1"/>
    <property type="molecule type" value="Genomic_DNA"/>
</dbReference>
<name>A0A1X6YQL9_9RHOB</name>
<evidence type="ECO:0000256" key="1">
    <source>
        <dbReference type="ARBA" id="ARBA00009477"/>
    </source>
</evidence>
<evidence type="ECO:0000256" key="2">
    <source>
        <dbReference type="SAM" id="Coils"/>
    </source>
</evidence>
<dbReference type="InterPro" id="IPR058792">
    <property type="entry name" value="Beta-barrel_RND_2"/>
</dbReference>
<dbReference type="SUPFAM" id="SSF111369">
    <property type="entry name" value="HlyD-like secretion proteins"/>
    <property type="match status" value="2"/>
</dbReference>
<dbReference type="RefSeq" id="WP_085790960.1">
    <property type="nucleotide sequence ID" value="NZ_FWFK01000002.1"/>
</dbReference>
<feature type="compositionally biased region" description="Low complexity" evidence="3">
    <location>
        <begin position="43"/>
        <end position="53"/>
    </location>
</feature>
<dbReference type="AlphaFoldDB" id="A0A1X6YQL9"/>
<feature type="compositionally biased region" description="Acidic residues" evidence="3">
    <location>
        <begin position="54"/>
        <end position="67"/>
    </location>
</feature>
<feature type="coiled-coil region" evidence="2">
    <location>
        <begin position="141"/>
        <end position="189"/>
    </location>
</feature>
<keyword evidence="2" id="KW-0175">Coiled coil</keyword>
<dbReference type="Pfam" id="PF25954">
    <property type="entry name" value="Beta-barrel_RND_2"/>
    <property type="match status" value="1"/>
</dbReference>
<dbReference type="GO" id="GO:1990281">
    <property type="term" value="C:efflux pump complex"/>
    <property type="evidence" value="ECO:0007669"/>
    <property type="project" value="TreeGrafter"/>
</dbReference>
<dbReference type="PANTHER" id="PTHR30469:SF29">
    <property type="entry name" value="BLR2860 PROTEIN"/>
    <property type="match status" value="1"/>
</dbReference>
<proteinExistence type="inferred from homology"/>
<gene>
    <name evidence="5" type="primary">mdtN</name>
    <name evidence="5" type="ORF">ROJ8625_01204</name>
</gene>
<accession>A0A1X6YQL9</accession>
<dbReference type="Proteomes" id="UP000193570">
    <property type="component" value="Unassembled WGS sequence"/>
</dbReference>
<protein>
    <submittedName>
        <fullName evidence="5">Multidrug resistance protein MdtN</fullName>
    </submittedName>
</protein>
<dbReference type="Gene3D" id="2.40.30.170">
    <property type="match status" value="1"/>
</dbReference>
<dbReference type="GO" id="GO:0015562">
    <property type="term" value="F:efflux transmembrane transporter activity"/>
    <property type="evidence" value="ECO:0007669"/>
    <property type="project" value="TreeGrafter"/>
</dbReference>
<dbReference type="Gene3D" id="2.40.50.100">
    <property type="match status" value="2"/>
</dbReference>
<sequence>MRVFPLLLAALVAGLLYLLVIERDRVVATLAPVTADPAPTENAPADTAASPETDTAETTDPTPDEPAADGTDAVRVMAMRSVAQDIDSAVLVRGKTEALREVDVMVETTGKIVSDPLRRGTFVSEGDVLCELDPGTRRITLEEARAALAEAQASVPEAEARVPEAEARVAEAEAALEEAEINATAANALSGSGYASETRVAQTRAAVRAAEAAVSSAKAGLEAARSGLESSAARIRSAEAAVARAEDEIEKLTVRAPFDGLLETDTAELGALMQAGGMGGDPCATVLQLDPIKLVGFVPETAVARVAVGAPAAARLTEGGEVQGEVTFVSRRADETTRTFRVEILVENDDLALSAGQTAEIRIASDGVAAHLVPQSALTLDDDGALGVRLVGDGSTARFAPVEIVRDTPEGLWVLGLPETADIITLGQEYVTDGVAVAPSFEDIIQ</sequence>
<feature type="region of interest" description="Disordered" evidence="3">
    <location>
        <begin position="35"/>
        <end position="69"/>
    </location>
</feature>
<reference evidence="5 6" key="1">
    <citation type="submission" date="2017-03" db="EMBL/GenBank/DDBJ databases">
        <authorList>
            <person name="Afonso C.L."/>
            <person name="Miller P.J."/>
            <person name="Scott M.A."/>
            <person name="Spackman E."/>
            <person name="Goraichik I."/>
            <person name="Dimitrov K.M."/>
            <person name="Suarez D.L."/>
            <person name="Swayne D.E."/>
        </authorList>
    </citation>
    <scope>NUCLEOTIDE SEQUENCE [LARGE SCALE GENOMIC DNA]</scope>
    <source>
        <strain evidence="5 6">CECT 8625</strain>
    </source>
</reference>
<dbReference type="PANTHER" id="PTHR30469">
    <property type="entry name" value="MULTIDRUG RESISTANCE PROTEIN MDTA"/>
    <property type="match status" value="1"/>
</dbReference>
<evidence type="ECO:0000313" key="6">
    <source>
        <dbReference type="Proteomes" id="UP000193570"/>
    </source>
</evidence>
<evidence type="ECO:0000313" key="5">
    <source>
        <dbReference type="EMBL" id="SLN28454.1"/>
    </source>
</evidence>
<dbReference type="NCBIfam" id="TIGR01730">
    <property type="entry name" value="RND_mfp"/>
    <property type="match status" value="1"/>
</dbReference>
<dbReference type="InterPro" id="IPR006143">
    <property type="entry name" value="RND_pump_MFP"/>
</dbReference>
<organism evidence="5 6">
    <name type="scientific">Roseivivax jejudonensis</name>
    <dbReference type="NCBI Taxonomy" id="1529041"/>
    <lineage>
        <taxon>Bacteria</taxon>
        <taxon>Pseudomonadati</taxon>
        <taxon>Pseudomonadota</taxon>
        <taxon>Alphaproteobacteria</taxon>
        <taxon>Rhodobacterales</taxon>
        <taxon>Roseobacteraceae</taxon>
        <taxon>Roseivivax</taxon>
    </lineage>
</organism>
<keyword evidence="6" id="KW-1185">Reference proteome</keyword>
<dbReference type="OrthoDB" id="9806939at2"/>